<sequence>MSVSKTGSNNPEEAAINSQKTKVISKETKTISQKANKLPKNDTCLRDQPIYRWSFWF</sequence>
<gene>
    <name evidence="2" type="ORF">JG688_00011341</name>
</gene>
<accession>A0A8J5M5B6</accession>
<comment type="caution">
    <text evidence="2">The sequence shown here is derived from an EMBL/GenBank/DDBJ whole genome shotgun (WGS) entry which is preliminary data.</text>
</comment>
<dbReference type="Proteomes" id="UP000709295">
    <property type="component" value="Unassembled WGS sequence"/>
</dbReference>
<feature type="region of interest" description="Disordered" evidence="1">
    <location>
        <begin position="1"/>
        <end position="21"/>
    </location>
</feature>
<evidence type="ECO:0000313" key="3">
    <source>
        <dbReference type="Proteomes" id="UP000709295"/>
    </source>
</evidence>
<reference evidence="2" key="1">
    <citation type="submission" date="2021-01" db="EMBL/GenBank/DDBJ databases">
        <title>Phytophthora aleatoria, a newly-described species from Pinus radiata is distinct from Phytophthora cactorum isolates based on comparative genomics.</title>
        <authorList>
            <person name="Mcdougal R."/>
            <person name="Panda P."/>
            <person name="Williams N."/>
            <person name="Studholme D.J."/>
        </authorList>
    </citation>
    <scope>NUCLEOTIDE SEQUENCE</scope>
    <source>
        <strain evidence="2">NZFS 4037</strain>
    </source>
</reference>
<keyword evidence="3" id="KW-1185">Reference proteome</keyword>
<organism evidence="2 3">
    <name type="scientific">Phytophthora aleatoria</name>
    <dbReference type="NCBI Taxonomy" id="2496075"/>
    <lineage>
        <taxon>Eukaryota</taxon>
        <taxon>Sar</taxon>
        <taxon>Stramenopiles</taxon>
        <taxon>Oomycota</taxon>
        <taxon>Peronosporomycetes</taxon>
        <taxon>Peronosporales</taxon>
        <taxon>Peronosporaceae</taxon>
        <taxon>Phytophthora</taxon>
    </lineage>
</organism>
<proteinExistence type="predicted"/>
<name>A0A8J5M5B6_9STRA</name>
<dbReference type="AlphaFoldDB" id="A0A8J5M5B6"/>
<protein>
    <submittedName>
        <fullName evidence="2">Uncharacterized protein</fullName>
    </submittedName>
</protein>
<dbReference type="EMBL" id="JAENGY010000788">
    <property type="protein sequence ID" value="KAG6956611.1"/>
    <property type="molecule type" value="Genomic_DNA"/>
</dbReference>
<evidence type="ECO:0000313" key="2">
    <source>
        <dbReference type="EMBL" id="KAG6956611.1"/>
    </source>
</evidence>
<evidence type="ECO:0000256" key="1">
    <source>
        <dbReference type="SAM" id="MobiDB-lite"/>
    </source>
</evidence>